<accession>A0A838YHR7</accession>
<dbReference type="Proteomes" id="UP000545606">
    <property type="component" value="Unassembled WGS sequence"/>
</dbReference>
<dbReference type="EMBL" id="JACERN010000046">
    <property type="protein sequence ID" value="MBA4710615.1"/>
    <property type="molecule type" value="Genomic_DNA"/>
</dbReference>
<dbReference type="RefSeq" id="WP_181837506.1">
    <property type="nucleotide sequence ID" value="NZ_JACERN010000046.1"/>
</dbReference>
<reference evidence="1 2" key="1">
    <citation type="submission" date="2020-07" db="EMBL/GenBank/DDBJ databases">
        <title>Draft genome sequence of violacein-producing bacteria and related species.</title>
        <authorList>
            <person name="Wilson H.S."/>
            <person name="De Leon M.E."/>
        </authorList>
    </citation>
    <scope>NUCLEOTIDE SEQUENCE [LARGE SCALE GENOMIC DNA]</scope>
    <source>
        <strain evidence="1 2">HSC-21Su07</strain>
    </source>
</reference>
<comment type="caution">
    <text evidence="1">The sequence shown here is derived from an EMBL/GenBank/DDBJ whole genome shotgun (WGS) entry which is preliminary data.</text>
</comment>
<sequence length="121" mass="13247">MVDLLKHCLSGGGAGPATPFLYWRFLVMADRWADMAGGILVSLLPVWRAEQLKANSACLRIFRDLSATRKKYLTYYLIWQGAADAAPIQALSGKACVAVLLVSSLQQGSRFSSSPIRPVFQ</sequence>
<gene>
    <name evidence="1" type="ORF">H2Z84_19750</name>
</gene>
<name>A0A838YHR7_9NEIS</name>
<organism evidence="1 2">
    <name type="scientific">Aquitalea aquatica</name>
    <dbReference type="NCBI Taxonomy" id="3044273"/>
    <lineage>
        <taxon>Bacteria</taxon>
        <taxon>Pseudomonadati</taxon>
        <taxon>Pseudomonadota</taxon>
        <taxon>Betaproteobacteria</taxon>
        <taxon>Neisseriales</taxon>
        <taxon>Chromobacteriaceae</taxon>
        <taxon>Aquitalea</taxon>
    </lineage>
</organism>
<keyword evidence="2" id="KW-1185">Reference proteome</keyword>
<protein>
    <submittedName>
        <fullName evidence="1">Uncharacterized protein</fullName>
    </submittedName>
</protein>
<proteinExistence type="predicted"/>
<evidence type="ECO:0000313" key="2">
    <source>
        <dbReference type="Proteomes" id="UP000545606"/>
    </source>
</evidence>
<evidence type="ECO:0000313" key="1">
    <source>
        <dbReference type="EMBL" id="MBA4710615.1"/>
    </source>
</evidence>
<dbReference type="AlphaFoldDB" id="A0A838YHR7"/>